<dbReference type="PANTHER" id="PTHR46577">
    <property type="entry name" value="HTH-TYPE TRANSCRIPTIONAL REGULATORY PROTEIN GABR"/>
    <property type="match status" value="1"/>
</dbReference>
<dbReference type="Pfam" id="PF00392">
    <property type="entry name" value="GntR"/>
    <property type="match status" value="1"/>
</dbReference>
<evidence type="ECO:0000259" key="6">
    <source>
        <dbReference type="PROSITE" id="PS50949"/>
    </source>
</evidence>
<dbReference type="Gene3D" id="3.40.640.10">
    <property type="entry name" value="Type I PLP-dependent aspartate aminotransferase-like (Major domain)"/>
    <property type="match status" value="1"/>
</dbReference>
<dbReference type="SMART" id="SM00345">
    <property type="entry name" value="HTH_GNTR"/>
    <property type="match status" value="1"/>
</dbReference>
<accession>A0A0Q2MJI6</accession>
<dbReference type="Proteomes" id="UP000051677">
    <property type="component" value="Unassembled WGS sequence"/>
</dbReference>
<dbReference type="InterPro" id="IPR004839">
    <property type="entry name" value="Aminotransferase_I/II_large"/>
</dbReference>
<evidence type="ECO:0000313" key="7">
    <source>
        <dbReference type="EMBL" id="KQH79959.1"/>
    </source>
</evidence>
<dbReference type="EMBL" id="LKTM01000057">
    <property type="protein sequence ID" value="KQH79959.1"/>
    <property type="molecule type" value="Genomic_DNA"/>
</dbReference>
<comment type="caution">
    <text evidence="7">The sequence shown here is derived from an EMBL/GenBank/DDBJ whole genome shotgun (WGS) entry which is preliminary data.</text>
</comment>
<comment type="similarity">
    <text evidence="1">In the C-terminal section; belongs to the class-I pyridoxal-phosphate-dependent aminotransferase family.</text>
</comment>
<evidence type="ECO:0000256" key="3">
    <source>
        <dbReference type="ARBA" id="ARBA00023015"/>
    </source>
</evidence>
<dbReference type="PANTHER" id="PTHR46577:SF1">
    <property type="entry name" value="HTH-TYPE TRANSCRIPTIONAL REGULATORY PROTEIN GABR"/>
    <property type="match status" value="1"/>
</dbReference>
<dbReference type="InterPro" id="IPR036388">
    <property type="entry name" value="WH-like_DNA-bd_sf"/>
</dbReference>
<organism evidence="7 8">
    <name type="scientific">Mycobacterium gordonae</name>
    <dbReference type="NCBI Taxonomy" id="1778"/>
    <lineage>
        <taxon>Bacteria</taxon>
        <taxon>Bacillati</taxon>
        <taxon>Actinomycetota</taxon>
        <taxon>Actinomycetes</taxon>
        <taxon>Mycobacteriales</taxon>
        <taxon>Mycobacteriaceae</taxon>
        <taxon>Mycobacterium</taxon>
    </lineage>
</organism>
<name>A0A0Q2MJI6_MYCGO</name>
<keyword evidence="2" id="KW-0663">Pyridoxal phosphate</keyword>
<dbReference type="InterPro" id="IPR036390">
    <property type="entry name" value="WH_DNA-bd_sf"/>
</dbReference>
<dbReference type="GO" id="GO:0003700">
    <property type="term" value="F:DNA-binding transcription factor activity"/>
    <property type="evidence" value="ECO:0007669"/>
    <property type="project" value="InterPro"/>
</dbReference>
<dbReference type="GO" id="GO:0003677">
    <property type="term" value="F:DNA binding"/>
    <property type="evidence" value="ECO:0007669"/>
    <property type="project" value="UniProtKB-KW"/>
</dbReference>
<dbReference type="PRINTS" id="PR00035">
    <property type="entry name" value="HTHGNTR"/>
</dbReference>
<dbReference type="SUPFAM" id="SSF53383">
    <property type="entry name" value="PLP-dependent transferases"/>
    <property type="match status" value="1"/>
</dbReference>
<gene>
    <name evidence="7" type="ORF">AO501_22565</name>
</gene>
<proteinExistence type="inferred from homology"/>
<dbReference type="Gene3D" id="1.10.10.10">
    <property type="entry name" value="Winged helix-like DNA-binding domain superfamily/Winged helix DNA-binding domain"/>
    <property type="match status" value="1"/>
</dbReference>
<dbReference type="SUPFAM" id="SSF46785">
    <property type="entry name" value="Winged helix' DNA-binding domain"/>
    <property type="match status" value="1"/>
</dbReference>
<protein>
    <submittedName>
        <fullName evidence="7">GntR family transcriptional regulator</fullName>
    </submittedName>
</protein>
<dbReference type="CDD" id="cd00609">
    <property type="entry name" value="AAT_like"/>
    <property type="match status" value="1"/>
</dbReference>
<feature type="domain" description="HTH gntR-type" evidence="6">
    <location>
        <begin position="11"/>
        <end position="79"/>
    </location>
</feature>
<evidence type="ECO:0000313" key="8">
    <source>
        <dbReference type="Proteomes" id="UP000051677"/>
    </source>
</evidence>
<evidence type="ECO:0000256" key="2">
    <source>
        <dbReference type="ARBA" id="ARBA00022898"/>
    </source>
</evidence>
<dbReference type="InterPro" id="IPR015424">
    <property type="entry name" value="PyrdxlP-dep_Trfase"/>
</dbReference>
<dbReference type="InterPro" id="IPR015421">
    <property type="entry name" value="PyrdxlP-dep_Trfase_major"/>
</dbReference>
<keyword evidence="5" id="KW-0804">Transcription</keyword>
<dbReference type="InterPro" id="IPR000524">
    <property type="entry name" value="Tscrpt_reg_HTH_GntR"/>
</dbReference>
<reference evidence="7 8" key="1">
    <citation type="submission" date="2015-10" db="EMBL/GenBank/DDBJ databases">
        <title>Mycobacterium gordonae draft genome assembly.</title>
        <authorList>
            <person name="Ustinova V."/>
            <person name="Smirnova T."/>
            <person name="Blagodatskikh K."/>
            <person name="Varlamov D."/>
            <person name="Larionova E."/>
            <person name="Chernousova L."/>
        </authorList>
    </citation>
    <scope>NUCLEOTIDE SEQUENCE [LARGE SCALE GENOMIC DNA]</scope>
    <source>
        <strain evidence="7 8">CTRI 14-8773</strain>
    </source>
</reference>
<sequence length="457" mass="49222">MDLHLELPPGRGRRAALESALRQAIRDGRLAPGQWLPSSRALAAQFQMARGTVVEVYSQLAAEGYLRTRPGAATEVAHGPLMPPRVSAQGATARVVADFRLGRPDLSMFPRQEWLRALRRALQVTAHAELGPGDPRGSPRLRAVLADYLGRVRGVLTNSEHIVICSGFTQGLRLVCDALAAGSAGPTALENPCLPDHRAIVEAAGLTVHSLDVDAGGARPDRWPSTSVAAVLTPAHQAPLGMTLDAHRRTEFTRVAAARGTYLIEDDYDGEFRYDRHPVGALQGLAPERVIYAGSASKSLAPGLRLGWLAVPPALVDEVVEAKRRADRGTDVLAQLALAELIESGGLDRHVRRMRRRYRGRRDALVETLDRYAPEVSVQGISAGLHAVVSLPDERTEADALNLARDRNLALTGLAPFWHGTARRSAGIVVGYGTPAEHEYAGALDHLGRLMRALTSS</sequence>
<evidence type="ECO:0000256" key="4">
    <source>
        <dbReference type="ARBA" id="ARBA00023125"/>
    </source>
</evidence>
<dbReference type="OrthoDB" id="199743at2"/>
<evidence type="ECO:0000256" key="1">
    <source>
        <dbReference type="ARBA" id="ARBA00005384"/>
    </source>
</evidence>
<dbReference type="RefSeq" id="WP_055577244.1">
    <property type="nucleotide sequence ID" value="NZ_LKTM01000057.1"/>
</dbReference>
<keyword evidence="4" id="KW-0238">DNA-binding</keyword>
<dbReference type="AlphaFoldDB" id="A0A0Q2MJI6"/>
<keyword evidence="3" id="KW-0805">Transcription regulation</keyword>
<dbReference type="PROSITE" id="PS50949">
    <property type="entry name" value="HTH_GNTR"/>
    <property type="match status" value="1"/>
</dbReference>
<dbReference type="CDD" id="cd07377">
    <property type="entry name" value="WHTH_GntR"/>
    <property type="match status" value="1"/>
</dbReference>
<dbReference type="GO" id="GO:0030170">
    <property type="term" value="F:pyridoxal phosphate binding"/>
    <property type="evidence" value="ECO:0007669"/>
    <property type="project" value="InterPro"/>
</dbReference>
<dbReference type="Pfam" id="PF00155">
    <property type="entry name" value="Aminotran_1_2"/>
    <property type="match status" value="1"/>
</dbReference>
<dbReference type="InterPro" id="IPR051446">
    <property type="entry name" value="HTH_trans_reg/aminotransferase"/>
</dbReference>
<evidence type="ECO:0000256" key="5">
    <source>
        <dbReference type="ARBA" id="ARBA00023163"/>
    </source>
</evidence>
<dbReference type="STRING" id="1778.A9W97_16915"/>